<dbReference type="EMBL" id="JACHVT010000005">
    <property type="protein sequence ID" value="MBB2987470.1"/>
    <property type="molecule type" value="Genomic_DNA"/>
</dbReference>
<dbReference type="Proteomes" id="UP000590811">
    <property type="component" value="Unassembled WGS sequence"/>
</dbReference>
<protein>
    <submittedName>
        <fullName evidence="2">Uncharacterized protein</fullName>
    </submittedName>
</protein>
<feature type="region of interest" description="Disordered" evidence="1">
    <location>
        <begin position="44"/>
        <end position="68"/>
    </location>
</feature>
<evidence type="ECO:0000256" key="1">
    <source>
        <dbReference type="SAM" id="MobiDB-lite"/>
    </source>
</evidence>
<evidence type="ECO:0000313" key="2">
    <source>
        <dbReference type="EMBL" id="MBB2987470.1"/>
    </source>
</evidence>
<evidence type="ECO:0000313" key="3">
    <source>
        <dbReference type="Proteomes" id="UP000590811"/>
    </source>
</evidence>
<proteinExistence type="predicted"/>
<comment type="caution">
    <text evidence="2">The sequence shown here is derived from an EMBL/GenBank/DDBJ whole genome shotgun (WGS) entry which is preliminary data.</text>
</comment>
<dbReference type="RefSeq" id="WP_184510618.1">
    <property type="nucleotide sequence ID" value="NZ_JACHVT010000005.1"/>
</dbReference>
<sequence length="68" mass="7941">MSAARRPARLTIGHRLWYRLRLAGLTLFGPAQLESHNDPKMRLEADHRARVDAHRAAKAERRERRRSS</sequence>
<reference evidence="2 3" key="1">
    <citation type="submission" date="2020-08" db="EMBL/GenBank/DDBJ databases">
        <title>Genomic Encyclopedia of Type Strains, Phase IV (KMG-V): Genome sequencing to study the core and pangenomes of soil and plant-associated prokaryotes.</title>
        <authorList>
            <person name="Whitman W."/>
        </authorList>
    </citation>
    <scope>NUCLEOTIDE SEQUENCE [LARGE SCALE GENOMIC DNA]</scope>
    <source>
        <strain evidence="2 3">B3ACCR2</strain>
    </source>
</reference>
<organism evidence="2 3">
    <name type="scientific">Terracoccus luteus</name>
    <dbReference type="NCBI Taxonomy" id="53356"/>
    <lineage>
        <taxon>Bacteria</taxon>
        <taxon>Bacillati</taxon>
        <taxon>Actinomycetota</taxon>
        <taxon>Actinomycetes</taxon>
        <taxon>Micrococcales</taxon>
        <taxon>Intrasporangiaceae</taxon>
        <taxon>Terracoccus</taxon>
    </lineage>
</organism>
<name>A0A839PTH5_9MICO</name>
<feature type="compositionally biased region" description="Basic and acidic residues" evidence="1">
    <location>
        <begin position="44"/>
        <end position="62"/>
    </location>
</feature>
<gene>
    <name evidence="2" type="ORF">FHW14_002653</name>
</gene>
<dbReference type="AlphaFoldDB" id="A0A839PTH5"/>
<accession>A0A839PTH5</accession>